<evidence type="ECO:0000259" key="1">
    <source>
        <dbReference type="Pfam" id="PF07727"/>
    </source>
</evidence>
<reference evidence="2" key="1">
    <citation type="submission" date="2020-06" db="EMBL/GenBank/DDBJ databases">
        <authorList>
            <person name="Li T."/>
            <person name="Hu X."/>
            <person name="Zhang T."/>
            <person name="Song X."/>
            <person name="Zhang H."/>
            <person name="Dai N."/>
            <person name="Sheng W."/>
            <person name="Hou X."/>
            <person name="Wei L."/>
        </authorList>
    </citation>
    <scope>NUCLEOTIDE SEQUENCE</scope>
    <source>
        <strain evidence="2">G02</strain>
        <tissue evidence="2">Leaf</tissue>
    </source>
</reference>
<accession>A0AAW2URK8</accession>
<proteinExistence type="predicted"/>
<name>A0AAW2URK8_SESRA</name>
<protein>
    <submittedName>
        <fullName evidence="2">Retrovirus-related Pol polyprotein from transposon RE2</fullName>
    </submittedName>
</protein>
<feature type="domain" description="Reverse transcriptase Ty1/copia-type" evidence="1">
    <location>
        <begin position="12"/>
        <end position="70"/>
    </location>
</feature>
<dbReference type="AlphaFoldDB" id="A0AAW2URK8"/>
<dbReference type="InterPro" id="IPR013103">
    <property type="entry name" value="RVT_2"/>
</dbReference>
<gene>
    <name evidence="2" type="ORF">Sradi_1317700</name>
</gene>
<comment type="caution">
    <text evidence="2">The sequence shown here is derived from an EMBL/GenBank/DDBJ whole genome shotgun (WGS) entry which is preliminary data.</text>
</comment>
<dbReference type="PANTHER" id="PTHR11439:SF465">
    <property type="entry name" value="REVERSE TRANSCRIPTASE TY1_COPIA-TYPE DOMAIN-CONTAINING PROTEIN"/>
    <property type="match status" value="1"/>
</dbReference>
<evidence type="ECO:0000313" key="2">
    <source>
        <dbReference type="EMBL" id="KAL0419042.1"/>
    </source>
</evidence>
<dbReference type="EMBL" id="JACGWJ010000005">
    <property type="protein sequence ID" value="KAL0419042.1"/>
    <property type="molecule type" value="Genomic_DNA"/>
</dbReference>
<sequence length="212" mass="23962">MPEKWHILEAQIVETKRFLDSAFTIKYLGHAKYFLGLEIARSPDGMSITQHKFIRDIIQDAGLISSKPASTLLPLGVKLSSQDTSVLPDPEPYRRMVGRLLYLSFTRLDISFGAQQLSQFVHRPCDTHMNATLHLVRYLKGCFDQCLFFPSSTSFSITAYCDADWVGCVDSKRSLMGYCIFLGEALLEDEEANDGCSFYGGGRVQMFRLYSL</sequence>
<dbReference type="PANTHER" id="PTHR11439">
    <property type="entry name" value="GAG-POL-RELATED RETROTRANSPOSON"/>
    <property type="match status" value="1"/>
</dbReference>
<organism evidence="2">
    <name type="scientific">Sesamum radiatum</name>
    <name type="common">Black benniseed</name>
    <dbReference type="NCBI Taxonomy" id="300843"/>
    <lineage>
        <taxon>Eukaryota</taxon>
        <taxon>Viridiplantae</taxon>
        <taxon>Streptophyta</taxon>
        <taxon>Embryophyta</taxon>
        <taxon>Tracheophyta</taxon>
        <taxon>Spermatophyta</taxon>
        <taxon>Magnoliopsida</taxon>
        <taxon>eudicotyledons</taxon>
        <taxon>Gunneridae</taxon>
        <taxon>Pentapetalae</taxon>
        <taxon>asterids</taxon>
        <taxon>lamiids</taxon>
        <taxon>Lamiales</taxon>
        <taxon>Pedaliaceae</taxon>
        <taxon>Sesamum</taxon>
    </lineage>
</organism>
<dbReference type="Pfam" id="PF07727">
    <property type="entry name" value="RVT_2"/>
    <property type="match status" value="1"/>
</dbReference>
<reference evidence="2" key="2">
    <citation type="journal article" date="2024" name="Plant">
        <title>Genomic evolution and insights into agronomic trait innovations of Sesamum species.</title>
        <authorList>
            <person name="Miao H."/>
            <person name="Wang L."/>
            <person name="Qu L."/>
            <person name="Liu H."/>
            <person name="Sun Y."/>
            <person name="Le M."/>
            <person name="Wang Q."/>
            <person name="Wei S."/>
            <person name="Zheng Y."/>
            <person name="Lin W."/>
            <person name="Duan Y."/>
            <person name="Cao H."/>
            <person name="Xiong S."/>
            <person name="Wang X."/>
            <person name="Wei L."/>
            <person name="Li C."/>
            <person name="Ma Q."/>
            <person name="Ju M."/>
            <person name="Zhao R."/>
            <person name="Li G."/>
            <person name="Mu C."/>
            <person name="Tian Q."/>
            <person name="Mei H."/>
            <person name="Zhang T."/>
            <person name="Gao T."/>
            <person name="Zhang H."/>
        </authorList>
    </citation>
    <scope>NUCLEOTIDE SEQUENCE</scope>
    <source>
        <strain evidence="2">G02</strain>
    </source>
</reference>